<keyword evidence="9" id="KW-1185">Reference proteome</keyword>
<evidence type="ECO:0000256" key="2">
    <source>
        <dbReference type="ARBA" id="ARBA00022670"/>
    </source>
</evidence>
<sequence length="181" mass="20318">MRTSSFLKILALVLLLSSCASKKNASTSKGKTSSSKHILKSKNNSLEDFANLLEVSKKDLKNEKLYFYIDSWLGTPHKMGGTTKSGIDCSGFVSNVYTEIYKEKLPRTSRDMAEEIKNKKIDKLKEGDLVFFAFGGGKIDHVGIYLHNNRFVHVSSKKGVIISNLEDVWYSKYFVKSGSVF</sequence>
<dbReference type="InterPro" id="IPR052062">
    <property type="entry name" value="Murein_DD/LD_carboxypeptidase"/>
</dbReference>
<accession>A0A3P3WA27</accession>
<evidence type="ECO:0000313" key="8">
    <source>
        <dbReference type="EMBL" id="RRJ91187.1"/>
    </source>
</evidence>
<keyword evidence="5" id="KW-0788">Thiol protease</keyword>
<dbReference type="SUPFAM" id="SSF54001">
    <property type="entry name" value="Cysteine proteinases"/>
    <property type="match status" value="1"/>
</dbReference>
<feature type="chain" id="PRO_5018214629" evidence="6">
    <location>
        <begin position="26"/>
        <end position="181"/>
    </location>
</feature>
<dbReference type="PANTHER" id="PTHR47360">
    <property type="entry name" value="MUREIN DD-ENDOPEPTIDASE MEPS/MUREIN LD-CARBOXYPEPTIDASE"/>
    <property type="match status" value="1"/>
</dbReference>
<name>A0A3P3WA27_9FLAO</name>
<dbReference type="PROSITE" id="PS51257">
    <property type="entry name" value="PROKAR_LIPOPROTEIN"/>
    <property type="match status" value="1"/>
</dbReference>
<evidence type="ECO:0000256" key="6">
    <source>
        <dbReference type="SAM" id="SignalP"/>
    </source>
</evidence>
<dbReference type="Proteomes" id="UP000275719">
    <property type="component" value="Unassembled WGS sequence"/>
</dbReference>
<dbReference type="InterPro" id="IPR000064">
    <property type="entry name" value="NLP_P60_dom"/>
</dbReference>
<evidence type="ECO:0000256" key="5">
    <source>
        <dbReference type="ARBA" id="ARBA00022807"/>
    </source>
</evidence>
<evidence type="ECO:0000256" key="1">
    <source>
        <dbReference type="ARBA" id="ARBA00007074"/>
    </source>
</evidence>
<comment type="caution">
    <text evidence="8">The sequence shown here is derived from an EMBL/GenBank/DDBJ whole genome shotgun (WGS) entry which is preliminary data.</text>
</comment>
<evidence type="ECO:0000259" key="7">
    <source>
        <dbReference type="PROSITE" id="PS51935"/>
    </source>
</evidence>
<dbReference type="PANTHER" id="PTHR47360:SF1">
    <property type="entry name" value="ENDOPEPTIDASE NLPC-RELATED"/>
    <property type="match status" value="1"/>
</dbReference>
<evidence type="ECO:0000256" key="3">
    <source>
        <dbReference type="ARBA" id="ARBA00022729"/>
    </source>
</evidence>
<evidence type="ECO:0000256" key="4">
    <source>
        <dbReference type="ARBA" id="ARBA00022801"/>
    </source>
</evidence>
<dbReference type="GO" id="GO:0008234">
    <property type="term" value="F:cysteine-type peptidase activity"/>
    <property type="evidence" value="ECO:0007669"/>
    <property type="project" value="UniProtKB-KW"/>
</dbReference>
<protein>
    <submittedName>
        <fullName evidence="8">Glycoside hydrolase</fullName>
    </submittedName>
</protein>
<feature type="domain" description="NlpC/P60" evidence="7">
    <location>
        <begin position="59"/>
        <end position="181"/>
    </location>
</feature>
<evidence type="ECO:0000313" key="9">
    <source>
        <dbReference type="Proteomes" id="UP000275719"/>
    </source>
</evidence>
<keyword evidence="3 6" id="KW-0732">Signal</keyword>
<dbReference type="Gene3D" id="3.90.1720.10">
    <property type="entry name" value="endopeptidase domain like (from Nostoc punctiforme)"/>
    <property type="match status" value="1"/>
</dbReference>
<dbReference type="GO" id="GO:0006508">
    <property type="term" value="P:proteolysis"/>
    <property type="evidence" value="ECO:0007669"/>
    <property type="project" value="UniProtKB-KW"/>
</dbReference>
<comment type="similarity">
    <text evidence="1">Belongs to the peptidase C40 family.</text>
</comment>
<dbReference type="Pfam" id="PF00877">
    <property type="entry name" value="NLPC_P60"/>
    <property type="match status" value="1"/>
</dbReference>
<dbReference type="AlphaFoldDB" id="A0A3P3WA27"/>
<organism evidence="8 9">
    <name type="scientific">Paenimyroides tangerinum</name>
    <dbReference type="NCBI Taxonomy" id="2488728"/>
    <lineage>
        <taxon>Bacteria</taxon>
        <taxon>Pseudomonadati</taxon>
        <taxon>Bacteroidota</taxon>
        <taxon>Flavobacteriia</taxon>
        <taxon>Flavobacteriales</taxon>
        <taxon>Flavobacteriaceae</taxon>
        <taxon>Paenimyroides</taxon>
    </lineage>
</organism>
<dbReference type="InterPro" id="IPR038765">
    <property type="entry name" value="Papain-like_cys_pep_sf"/>
</dbReference>
<proteinExistence type="inferred from homology"/>
<keyword evidence="4 8" id="KW-0378">Hydrolase</keyword>
<dbReference type="OrthoDB" id="9807055at2"/>
<dbReference type="PROSITE" id="PS51935">
    <property type="entry name" value="NLPC_P60"/>
    <property type="match status" value="1"/>
</dbReference>
<reference evidence="8 9" key="1">
    <citation type="submission" date="2018-11" db="EMBL/GenBank/DDBJ databases">
        <title>Flavobacterium sp. nov., YIM 102701-2 draft genome.</title>
        <authorList>
            <person name="Li G."/>
            <person name="Jiang Y."/>
        </authorList>
    </citation>
    <scope>NUCLEOTIDE SEQUENCE [LARGE SCALE GENOMIC DNA]</scope>
    <source>
        <strain evidence="8 9">YIM 102701-2</strain>
    </source>
</reference>
<dbReference type="EMBL" id="RQVQ01000012">
    <property type="protein sequence ID" value="RRJ91187.1"/>
    <property type="molecule type" value="Genomic_DNA"/>
</dbReference>
<keyword evidence="2" id="KW-0645">Protease</keyword>
<feature type="signal peptide" evidence="6">
    <location>
        <begin position="1"/>
        <end position="25"/>
    </location>
</feature>
<gene>
    <name evidence="8" type="ORF">EG240_06695</name>
</gene>